<organism evidence="1 2">
    <name type="scientific">Neoarthrinium moseri</name>
    <dbReference type="NCBI Taxonomy" id="1658444"/>
    <lineage>
        <taxon>Eukaryota</taxon>
        <taxon>Fungi</taxon>
        <taxon>Dikarya</taxon>
        <taxon>Ascomycota</taxon>
        <taxon>Pezizomycotina</taxon>
        <taxon>Sordariomycetes</taxon>
        <taxon>Xylariomycetidae</taxon>
        <taxon>Amphisphaeriales</taxon>
        <taxon>Apiosporaceae</taxon>
        <taxon>Neoarthrinium</taxon>
    </lineage>
</organism>
<dbReference type="EMBL" id="JAFIMR010000015">
    <property type="protein sequence ID" value="KAI1869508.1"/>
    <property type="molecule type" value="Genomic_DNA"/>
</dbReference>
<gene>
    <name evidence="1" type="ORF">JX265_006598</name>
</gene>
<keyword evidence="2" id="KW-1185">Reference proteome</keyword>
<comment type="caution">
    <text evidence="1">The sequence shown here is derived from an EMBL/GenBank/DDBJ whole genome shotgun (WGS) entry which is preliminary data.</text>
</comment>
<evidence type="ECO:0000313" key="1">
    <source>
        <dbReference type="EMBL" id="KAI1869508.1"/>
    </source>
</evidence>
<proteinExistence type="predicted"/>
<dbReference type="Proteomes" id="UP000829685">
    <property type="component" value="Unassembled WGS sequence"/>
</dbReference>
<protein>
    <submittedName>
        <fullName evidence="1">Uncharacterized protein</fullName>
    </submittedName>
</protein>
<dbReference type="AlphaFoldDB" id="A0A9P9WLR7"/>
<name>A0A9P9WLR7_9PEZI</name>
<reference evidence="1" key="1">
    <citation type="submission" date="2021-03" db="EMBL/GenBank/DDBJ databases">
        <title>Revisited historic fungal species revealed as producer of novel bioactive compounds through whole genome sequencing and comparative genomics.</title>
        <authorList>
            <person name="Vignolle G.A."/>
            <person name="Hochenegger N."/>
            <person name="Mach R.L."/>
            <person name="Mach-Aigner A.R."/>
            <person name="Javad Rahimi M."/>
            <person name="Salim K.A."/>
            <person name="Chan C.M."/>
            <person name="Lim L.B.L."/>
            <person name="Cai F."/>
            <person name="Druzhinina I.S."/>
            <person name="U'Ren J.M."/>
            <person name="Derntl C."/>
        </authorList>
    </citation>
    <scope>NUCLEOTIDE SEQUENCE</scope>
    <source>
        <strain evidence="1">TUCIM 5799</strain>
    </source>
</reference>
<accession>A0A9P9WLR7</accession>
<evidence type="ECO:0000313" key="2">
    <source>
        <dbReference type="Proteomes" id="UP000829685"/>
    </source>
</evidence>
<sequence>MGVTARDDSKDWHLTLEVGSKKWHIGNADAKTFEDAYMKKVCGANGCDGGSPQSFDYRFEDAGYTSKGKGSITMTGSVDNDKDMMNAILDQVEKALVASADCSTVKAKKCLSTYKRNPETPQIAQNCHDIEFQSCQLVNYIQATMYDPSHSQKAQVTFSAKSDEPKAFSCGATIGLIGGALTAFSFPAMGHGAAGIANALCAATTA</sequence>